<organism evidence="2 3">
    <name type="scientific">Sarocladium strictum</name>
    <name type="common">Black bundle disease fungus</name>
    <name type="synonym">Acremonium strictum</name>
    <dbReference type="NCBI Taxonomy" id="5046"/>
    <lineage>
        <taxon>Eukaryota</taxon>
        <taxon>Fungi</taxon>
        <taxon>Dikarya</taxon>
        <taxon>Ascomycota</taxon>
        <taxon>Pezizomycotina</taxon>
        <taxon>Sordariomycetes</taxon>
        <taxon>Hypocreomycetidae</taxon>
        <taxon>Hypocreales</taxon>
        <taxon>Sarocladiaceae</taxon>
        <taxon>Sarocladium</taxon>
    </lineage>
</organism>
<sequence>MRITTSTLLSAIIGLSLGQSLTVPHLPDGVYLLSLGKDGETVWSALNTTSAGDLKTDTPKRDLSSPVRRSTDWPSGTNVFCPGGDYLLENDFYGVDWQGFYSACADSDGHGFPRGTSLVKQLGTATSYMCAFGNAPCRPDEWADAVSWLQVNCWQRSNGWMEPAFLDIPGWGKASIHLNSPEDMKANIWHSVMATPRPGAAFARLVVWRRCS</sequence>
<keyword evidence="3" id="KW-1185">Reference proteome</keyword>
<comment type="caution">
    <text evidence="2">The sequence shown here is derived from an EMBL/GenBank/DDBJ whole genome shotgun (WGS) entry which is preliminary data.</text>
</comment>
<accession>A0AA39GEJ8</accession>
<reference evidence="2" key="1">
    <citation type="submission" date="2022-10" db="EMBL/GenBank/DDBJ databases">
        <title>Determination and structural analysis of whole genome sequence of Sarocladium strictum F4-1.</title>
        <authorList>
            <person name="Hu L."/>
            <person name="Jiang Y."/>
        </authorList>
    </citation>
    <scope>NUCLEOTIDE SEQUENCE</scope>
    <source>
        <strain evidence="2">F4-1</strain>
    </source>
</reference>
<protein>
    <submittedName>
        <fullName evidence="2">Uncharacterized protein</fullName>
    </submittedName>
</protein>
<name>A0AA39GEJ8_SARSR</name>
<feature type="chain" id="PRO_5041342612" evidence="1">
    <location>
        <begin position="19"/>
        <end position="212"/>
    </location>
</feature>
<evidence type="ECO:0000313" key="2">
    <source>
        <dbReference type="EMBL" id="KAK0385529.1"/>
    </source>
</evidence>
<dbReference type="AlphaFoldDB" id="A0AA39GEJ8"/>
<dbReference type="Proteomes" id="UP001175261">
    <property type="component" value="Unassembled WGS sequence"/>
</dbReference>
<feature type="signal peptide" evidence="1">
    <location>
        <begin position="1"/>
        <end position="18"/>
    </location>
</feature>
<evidence type="ECO:0000256" key="1">
    <source>
        <dbReference type="SAM" id="SignalP"/>
    </source>
</evidence>
<proteinExistence type="predicted"/>
<dbReference type="EMBL" id="JAPDFR010000006">
    <property type="protein sequence ID" value="KAK0385529.1"/>
    <property type="molecule type" value="Genomic_DNA"/>
</dbReference>
<evidence type="ECO:0000313" key="3">
    <source>
        <dbReference type="Proteomes" id="UP001175261"/>
    </source>
</evidence>
<gene>
    <name evidence="2" type="ORF">NLU13_6709</name>
</gene>
<keyword evidence="1" id="KW-0732">Signal</keyword>